<gene>
    <name evidence="2" type="ORF">DES40_0495</name>
</gene>
<sequence length="300" mass="33659">MSENLVSLNPGPAPKGQMVKAGKDKYYTIEKGSGDRVVFLLHGGGPGCTAWSDFAVVSDMFAEHYRVIMPDLLQYGQSSKDIIEGPMWDYHSGSITRLMDALGVEKADFVCNSWGGTIALRLASRFPERVRSLTITGSMPVFRGPLCPLPEGGRRGRNARDIYYGGAEGPTLEKMRQLIARLEWYNPDLIPEETVKMRFEQSLNPEEMALAANADSPRGEWQEMEPVLKDVACPTLFCWGLQDDFLTPDYPLMLMNMVQRGQLHILDASSHHLQEERPEHYFQIVHGFLQQPHDEVMAGA</sequence>
<dbReference type="GO" id="GO:0016020">
    <property type="term" value="C:membrane"/>
    <property type="evidence" value="ECO:0007669"/>
    <property type="project" value="TreeGrafter"/>
</dbReference>
<dbReference type="AlphaFoldDB" id="A0A420WJI1"/>
<proteinExistence type="predicted"/>
<dbReference type="InterPro" id="IPR029058">
    <property type="entry name" value="AB_hydrolase_fold"/>
</dbReference>
<accession>A0A420WJI1</accession>
<evidence type="ECO:0000313" key="2">
    <source>
        <dbReference type="EMBL" id="RKQ71184.1"/>
    </source>
</evidence>
<feature type="domain" description="AB hydrolase-1" evidence="1">
    <location>
        <begin position="38"/>
        <end position="278"/>
    </location>
</feature>
<dbReference type="PANTHER" id="PTHR43798">
    <property type="entry name" value="MONOACYLGLYCEROL LIPASE"/>
    <property type="match status" value="1"/>
</dbReference>
<dbReference type="PRINTS" id="PR00111">
    <property type="entry name" value="ABHYDROLASE"/>
</dbReference>
<dbReference type="InterPro" id="IPR000639">
    <property type="entry name" value="Epox_hydrolase-like"/>
</dbReference>
<dbReference type="EMBL" id="RBII01000001">
    <property type="protein sequence ID" value="RKQ71184.1"/>
    <property type="molecule type" value="Genomic_DNA"/>
</dbReference>
<dbReference type="Gene3D" id="3.40.50.1820">
    <property type="entry name" value="alpha/beta hydrolase"/>
    <property type="match status" value="1"/>
</dbReference>
<reference evidence="2 3" key="1">
    <citation type="submission" date="2018-10" db="EMBL/GenBank/DDBJ databases">
        <title>Genomic Encyclopedia of Type Strains, Phase IV (KMG-IV): sequencing the most valuable type-strain genomes for metagenomic binning, comparative biology and taxonomic classification.</title>
        <authorList>
            <person name="Goeker M."/>
        </authorList>
    </citation>
    <scope>NUCLEOTIDE SEQUENCE [LARGE SCALE GENOMIC DNA]</scope>
    <source>
        <strain evidence="2 3">DSM 22008</strain>
    </source>
</reference>
<dbReference type="RefSeq" id="WP_233345358.1">
    <property type="nucleotide sequence ID" value="NZ_RBII01000001.1"/>
</dbReference>
<organism evidence="2 3">
    <name type="scientific">Litorimonas taeanensis</name>
    <dbReference type="NCBI Taxonomy" id="568099"/>
    <lineage>
        <taxon>Bacteria</taxon>
        <taxon>Pseudomonadati</taxon>
        <taxon>Pseudomonadota</taxon>
        <taxon>Alphaproteobacteria</taxon>
        <taxon>Maricaulales</taxon>
        <taxon>Robiginitomaculaceae</taxon>
    </lineage>
</organism>
<dbReference type="PRINTS" id="PR00412">
    <property type="entry name" value="EPOXHYDRLASE"/>
</dbReference>
<evidence type="ECO:0000313" key="3">
    <source>
        <dbReference type="Proteomes" id="UP000282211"/>
    </source>
</evidence>
<dbReference type="InterPro" id="IPR000073">
    <property type="entry name" value="AB_hydrolase_1"/>
</dbReference>
<dbReference type="Pfam" id="PF00561">
    <property type="entry name" value="Abhydrolase_1"/>
    <property type="match status" value="1"/>
</dbReference>
<dbReference type="PANTHER" id="PTHR43798:SF33">
    <property type="entry name" value="HYDROLASE, PUTATIVE (AFU_ORTHOLOGUE AFUA_2G14860)-RELATED"/>
    <property type="match status" value="1"/>
</dbReference>
<name>A0A420WJI1_9PROT</name>
<keyword evidence="3" id="KW-1185">Reference proteome</keyword>
<dbReference type="InParanoid" id="A0A420WJI1"/>
<comment type="caution">
    <text evidence="2">The sequence shown here is derived from an EMBL/GenBank/DDBJ whole genome shotgun (WGS) entry which is preliminary data.</text>
</comment>
<evidence type="ECO:0000259" key="1">
    <source>
        <dbReference type="Pfam" id="PF00561"/>
    </source>
</evidence>
<dbReference type="Proteomes" id="UP000282211">
    <property type="component" value="Unassembled WGS sequence"/>
</dbReference>
<dbReference type="InterPro" id="IPR050266">
    <property type="entry name" value="AB_hydrolase_sf"/>
</dbReference>
<protein>
    <submittedName>
        <fullName evidence="2">Pimeloyl-ACP methyl ester carboxylesterase</fullName>
    </submittedName>
</protein>
<dbReference type="SUPFAM" id="SSF53474">
    <property type="entry name" value="alpha/beta-Hydrolases"/>
    <property type="match status" value="1"/>
</dbReference>
<dbReference type="GO" id="GO:0003824">
    <property type="term" value="F:catalytic activity"/>
    <property type="evidence" value="ECO:0007669"/>
    <property type="project" value="InterPro"/>
</dbReference>